<dbReference type="PANTHER" id="PTHR11638">
    <property type="entry name" value="ATP-DEPENDENT CLP PROTEASE"/>
    <property type="match status" value="1"/>
</dbReference>
<dbReference type="PROSITE" id="PS51903">
    <property type="entry name" value="CLP_R"/>
    <property type="match status" value="1"/>
</dbReference>
<name>A0A955KV84_9BACT</name>
<evidence type="ECO:0000256" key="5">
    <source>
        <dbReference type="SAM" id="Coils"/>
    </source>
</evidence>
<dbReference type="SMART" id="SM00382">
    <property type="entry name" value="AAA"/>
    <property type="match status" value="1"/>
</dbReference>
<dbReference type="Pfam" id="PF00004">
    <property type="entry name" value="AAA"/>
    <property type="match status" value="1"/>
</dbReference>
<dbReference type="GO" id="GO:0006508">
    <property type="term" value="P:proteolysis"/>
    <property type="evidence" value="ECO:0007669"/>
    <property type="project" value="UniProtKB-KW"/>
</dbReference>
<feature type="coiled-coil region" evidence="5">
    <location>
        <begin position="452"/>
        <end position="479"/>
    </location>
</feature>
<proteinExistence type="predicted"/>
<dbReference type="Gene3D" id="3.40.50.300">
    <property type="entry name" value="P-loop containing nucleotide triphosphate hydrolases"/>
    <property type="match status" value="2"/>
</dbReference>
<dbReference type="GO" id="GO:0016887">
    <property type="term" value="F:ATP hydrolysis activity"/>
    <property type="evidence" value="ECO:0007669"/>
    <property type="project" value="InterPro"/>
</dbReference>
<dbReference type="CDD" id="cd19499">
    <property type="entry name" value="RecA-like_ClpB_Hsp104-like"/>
    <property type="match status" value="1"/>
</dbReference>
<dbReference type="InterPro" id="IPR003959">
    <property type="entry name" value="ATPase_AAA_core"/>
</dbReference>
<keyword evidence="5" id="KW-0175">Coiled coil</keyword>
<dbReference type="GO" id="GO:0005737">
    <property type="term" value="C:cytoplasm"/>
    <property type="evidence" value="ECO:0007669"/>
    <property type="project" value="TreeGrafter"/>
</dbReference>
<dbReference type="InterPro" id="IPR001270">
    <property type="entry name" value="ClpA/B"/>
</dbReference>
<dbReference type="SUPFAM" id="SSF52540">
    <property type="entry name" value="P-loop containing nucleoside triphosphate hydrolases"/>
    <property type="match status" value="2"/>
</dbReference>
<dbReference type="Gene3D" id="1.10.1780.10">
    <property type="entry name" value="Clp, N-terminal domain"/>
    <property type="match status" value="1"/>
</dbReference>
<reference evidence="7" key="1">
    <citation type="submission" date="2020-04" db="EMBL/GenBank/DDBJ databases">
        <authorList>
            <person name="Zhang T."/>
        </authorList>
    </citation>
    <scope>NUCLEOTIDE SEQUENCE</scope>
    <source>
        <strain evidence="7">HKST-UBA16</strain>
    </source>
</reference>
<dbReference type="InterPro" id="IPR027417">
    <property type="entry name" value="P-loop_NTPase"/>
</dbReference>
<dbReference type="GO" id="GO:0005524">
    <property type="term" value="F:ATP binding"/>
    <property type="evidence" value="ECO:0007669"/>
    <property type="project" value="UniProtKB-KW"/>
</dbReference>
<dbReference type="GO" id="GO:0034605">
    <property type="term" value="P:cellular response to heat"/>
    <property type="evidence" value="ECO:0007669"/>
    <property type="project" value="TreeGrafter"/>
</dbReference>
<dbReference type="Pfam" id="PF07724">
    <property type="entry name" value="AAA_2"/>
    <property type="match status" value="1"/>
</dbReference>
<dbReference type="GO" id="GO:0008233">
    <property type="term" value="F:peptidase activity"/>
    <property type="evidence" value="ECO:0007669"/>
    <property type="project" value="UniProtKB-KW"/>
</dbReference>
<dbReference type="Pfam" id="PF02861">
    <property type="entry name" value="Clp_N"/>
    <property type="match status" value="1"/>
</dbReference>
<keyword evidence="3 7" id="KW-0067">ATP-binding</keyword>
<accession>A0A955KV84</accession>
<feature type="domain" description="Clp R" evidence="6">
    <location>
        <begin position="9"/>
        <end position="155"/>
    </location>
</feature>
<dbReference type="InterPro" id="IPR050130">
    <property type="entry name" value="ClpA_ClpB"/>
</dbReference>
<gene>
    <name evidence="7" type="ORF">KC622_00820</name>
</gene>
<sequence>MSTADFEVFSRLSGNLRVSARMASEIAKSLFSPDVKPVHIFLGIILNEDSLGSKALQAMGVEVNEVLKNFAGGNQFTFSRQSLQDAVDLKLSKSSQEVFRSAFAISKRYSHVYVGTEHILFAILEDKTLQLTKDLASAGLNIKFFRENLMNFATYPVGILAKPDLDNDKQVSDTALSVLGKDLVVEAKEGRLDPLVGREEELQQVINILSRRRKNNPVIVGDPGVGKTALVEGLAQLIAAGTVPNSLLNTRLISLDVSAILAGSKLRGDVEEKVIAIINEVIDSPNIILFIDEIHNIFGTSFPGGGLDIAAVLKPALLRDEFRVIGATTTAEYTRFFEEDNALVRRFQPIILTEPSVDETLEILHRVEPLLEQHHNVNITPEALLASVKLSDRYVSDRFLPDKAIDLLDEAAASRRLELEVKYKDVADVMAQHSQAINRKEMLVSKGDLKAAKLWQEKEEKLNEKLQEIEKKRSRSKNASSYKVDVEAIQKVVSKWTGIPVTTIDDQETNLLKNLETFLGDKVIGQSEAVESVASAIKRARTGISDVGRPWASLLFLGPTGVGKTELAKVLTQLLFGDEKRLIQIDMSEMMEMHSVSKLIGSPPGYVGYREGGQLTEKIRKNPHSVILFDEIE</sequence>
<keyword evidence="7" id="KW-0645">Protease</keyword>
<dbReference type="InterPro" id="IPR036628">
    <property type="entry name" value="Clp_N_dom_sf"/>
</dbReference>
<keyword evidence="1 4" id="KW-0677">Repeat</keyword>
<keyword evidence="7" id="KW-0378">Hydrolase</keyword>
<comment type="caution">
    <text evidence="7">The sequence shown here is derived from an EMBL/GenBank/DDBJ whole genome shotgun (WGS) entry which is preliminary data.</text>
</comment>
<evidence type="ECO:0000259" key="6">
    <source>
        <dbReference type="PROSITE" id="PS51903"/>
    </source>
</evidence>
<dbReference type="SUPFAM" id="SSF81923">
    <property type="entry name" value="Double Clp-N motif"/>
    <property type="match status" value="1"/>
</dbReference>
<dbReference type="PANTHER" id="PTHR11638:SF18">
    <property type="entry name" value="HEAT SHOCK PROTEIN 104"/>
    <property type="match status" value="1"/>
</dbReference>
<dbReference type="AlphaFoldDB" id="A0A955KV84"/>
<evidence type="ECO:0000256" key="2">
    <source>
        <dbReference type="ARBA" id="ARBA00022741"/>
    </source>
</evidence>
<dbReference type="CDD" id="cd00009">
    <property type="entry name" value="AAA"/>
    <property type="match status" value="1"/>
</dbReference>
<dbReference type="InterPro" id="IPR004176">
    <property type="entry name" value="Clp_R_N"/>
</dbReference>
<dbReference type="Gene3D" id="4.10.860.10">
    <property type="entry name" value="UVR domain"/>
    <property type="match status" value="1"/>
</dbReference>
<dbReference type="EMBL" id="JAGQLM010000032">
    <property type="protein sequence ID" value="MCA9374853.1"/>
    <property type="molecule type" value="Genomic_DNA"/>
</dbReference>
<dbReference type="InterPro" id="IPR041546">
    <property type="entry name" value="ClpA/ClpB_AAA_lid"/>
</dbReference>
<evidence type="ECO:0000256" key="4">
    <source>
        <dbReference type="PROSITE-ProRule" id="PRU01251"/>
    </source>
</evidence>
<dbReference type="Proteomes" id="UP000748332">
    <property type="component" value="Unassembled WGS sequence"/>
</dbReference>
<evidence type="ECO:0000256" key="3">
    <source>
        <dbReference type="ARBA" id="ARBA00022840"/>
    </source>
</evidence>
<dbReference type="Gene3D" id="1.10.8.60">
    <property type="match status" value="1"/>
</dbReference>
<protein>
    <submittedName>
        <fullName evidence="7">ATP-dependent Clp protease ATP-binding subunit</fullName>
    </submittedName>
</protein>
<dbReference type="Pfam" id="PF17871">
    <property type="entry name" value="AAA_lid_9"/>
    <property type="match status" value="1"/>
</dbReference>
<organism evidence="7 8">
    <name type="scientific">Candidatus Dojkabacteria bacterium</name>
    <dbReference type="NCBI Taxonomy" id="2099670"/>
    <lineage>
        <taxon>Bacteria</taxon>
        <taxon>Candidatus Dojkabacteria</taxon>
    </lineage>
</organism>
<dbReference type="PRINTS" id="PR00300">
    <property type="entry name" value="CLPPROTEASEA"/>
</dbReference>
<feature type="non-terminal residue" evidence="7">
    <location>
        <position position="633"/>
    </location>
</feature>
<keyword evidence="2" id="KW-0547">Nucleotide-binding</keyword>
<reference evidence="7" key="2">
    <citation type="journal article" date="2021" name="Microbiome">
        <title>Successional dynamics and alternative stable states in a saline activated sludge microbial community over 9 years.</title>
        <authorList>
            <person name="Wang Y."/>
            <person name="Ye J."/>
            <person name="Ju F."/>
            <person name="Liu L."/>
            <person name="Boyd J.A."/>
            <person name="Deng Y."/>
            <person name="Parks D.H."/>
            <person name="Jiang X."/>
            <person name="Yin X."/>
            <person name="Woodcroft B.J."/>
            <person name="Tyson G.W."/>
            <person name="Hugenholtz P."/>
            <person name="Polz M.F."/>
            <person name="Zhang T."/>
        </authorList>
    </citation>
    <scope>NUCLEOTIDE SEQUENCE</scope>
    <source>
        <strain evidence="7">HKST-UBA16</strain>
    </source>
</reference>
<evidence type="ECO:0000313" key="8">
    <source>
        <dbReference type="Proteomes" id="UP000748332"/>
    </source>
</evidence>
<evidence type="ECO:0000256" key="1">
    <source>
        <dbReference type="ARBA" id="ARBA00022737"/>
    </source>
</evidence>
<dbReference type="InterPro" id="IPR003593">
    <property type="entry name" value="AAA+_ATPase"/>
</dbReference>
<evidence type="ECO:0000313" key="7">
    <source>
        <dbReference type="EMBL" id="MCA9374853.1"/>
    </source>
</evidence>